<proteinExistence type="predicted"/>
<reference evidence="1 2" key="1">
    <citation type="submission" date="2018-03" db="EMBL/GenBank/DDBJ databases">
        <title>Genomic Encyclopedia of Archaeal and Bacterial Type Strains, Phase II (KMG-II): from individual species to whole genera.</title>
        <authorList>
            <person name="Goeker M."/>
        </authorList>
    </citation>
    <scope>NUCLEOTIDE SEQUENCE [LARGE SCALE GENOMIC DNA]</scope>
    <source>
        <strain evidence="1 2">DSM 29328</strain>
    </source>
</reference>
<keyword evidence="2" id="KW-1185">Reference proteome</keyword>
<comment type="caution">
    <text evidence="1">The sequence shown here is derived from an EMBL/GenBank/DDBJ whole genome shotgun (WGS) entry which is preliminary data.</text>
</comment>
<organism evidence="1 2">
    <name type="scientific">Aliiruegeria haliotis</name>
    <dbReference type="NCBI Taxonomy" id="1280846"/>
    <lineage>
        <taxon>Bacteria</taxon>
        <taxon>Pseudomonadati</taxon>
        <taxon>Pseudomonadota</taxon>
        <taxon>Alphaproteobacteria</taxon>
        <taxon>Rhodobacterales</taxon>
        <taxon>Roseobacteraceae</taxon>
        <taxon>Aliiruegeria</taxon>
    </lineage>
</organism>
<evidence type="ECO:0000313" key="1">
    <source>
        <dbReference type="EMBL" id="PRY21251.1"/>
    </source>
</evidence>
<accession>A0A2T0RJE4</accession>
<dbReference type="Proteomes" id="UP000239480">
    <property type="component" value="Unassembled WGS sequence"/>
</dbReference>
<evidence type="ECO:0000313" key="2">
    <source>
        <dbReference type="Proteomes" id="UP000239480"/>
    </source>
</evidence>
<gene>
    <name evidence="1" type="ORF">CLV78_110126</name>
</gene>
<sequence>MVSDRKWYVSTFRDRTVFLDCPEVHPQSWRRSKTDSILKPKSSMHGSSLSKTRMMAYTFTYKTEKRSAAPKSSSPYLSG</sequence>
<dbReference type="AlphaFoldDB" id="A0A2T0RJE4"/>
<protein>
    <submittedName>
        <fullName evidence="1">Uncharacterized protein</fullName>
    </submittedName>
</protein>
<dbReference type="EMBL" id="PVTD01000010">
    <property type="protein sequence ID" value="PRY21251.1"/>
    <property type="molecule type" value="Genomic_DNA"/>
</dbReference>
<name>A0A2T0RJE4_9RHOB</name>